<organism evidence="1 2">
    <name type="scientific">Alteromonas aestuariivivens</name>
    <dbReference type="NCBI Taxonomy" id="1938339"/>
    <lineage>
        <taxon>Bacteria</taxon>
        <taxon>Pseudomonadati</taxon>
        <taxon>Pseudomonadota</taxon>
        <taxon>Gammaproteobacteria</taxon>
        <taxon>Alteromonadales</taxon>
        <taxon>Alteromonadaceae</taxon>
        <taxon>Alteromonas/Salinimonas group</taxon>
        <taxon>Alteromonas</taxon>
    </lineage>
</organism>
<dbReference type="InterPro" id="IPR029021">
    <property type="entry name" value="Prot-tyrosine_phosphatase-like"/>
</dbReference>
<proteinExistence type="predicted"/>
<dbReference type="SUPFAM" id="SSF52799">
    <property type="entry name" value="(Phosphotyrosine protein) phosphatases II"/>
    <property type="match status" value="1"/>
</dbReference>
<dbReference type="AlphaFoldDB" id="A0A3D8MCI7"/>
<gene>
    <name evidence="1" type="ORF">DXV75_04215</name>
</gene>
<dbReference type="Proteomes" id="UP000256561">
    <property type="component" value="Unassembled WGS sequence"/>
</dbReference>
<name>A0A3D8MCI7_9ALTE</name>
<dbReference type="Gene3D" id="3.90.190.10">
    <property type="entry name" value="Protein tyrosine phosphatase superfamily"/>
    <property type="match status" value="1"/>
</dbReference>
<protein>
    <recommendedName>
        <fullName evidence="3">Tyrosine specific protein phosphatases domain-containing protein</fullName>
    </recommendedName>
</protein>
<evidence type="ECO:0000313" key="1">
    <source>
        <dbReference type="EMBL" id="RDV28234.1"/>
    </source>
</evidence>
<evidence type="ECO:0008006" key="3">
    <source>
        <dbReference type="Google" id="ProtNLM"/>
    </source>
</evidence>
<dbReference type="EMBL" id="QRHA01000002">
    <property type="protein sequence ID" value="RDV28234.1"/>
    <property type="molecule type" value="Genomic_DNA"/>
</dbReference>
<keyword evidence="2" id="KW-1185">Reference proteome</keyword>
<comment type="caution">
    <text evidence="1">The sequence shown here is derived from an EMBL/GenBank/DDBJ whole genome shotgun (WGS) entry which is preliminary data.</text>
</comment>
<reference evidence="2" key="1">
    <citation type="submission" date="2018-08" db="EMBL/GenBank/DDBJ databases">
        <authorList>
            <person name="Zhang J."/>
            <person name="Du Z.-J."/>
        </authorList>
    </citation>
    <scope>NUCLEOTIDE SEQUENCE [LARGE SCALE GENOMIC DNA]</scope>
    <source>
        <strain evidence="2">KCTC 52655</strain>
    </source>
</reference>
<dbReference type="OrthoDB" id="6334699at2"/>
<accession>A0A3D8MCI7</accession>
<sequence length="152" mass="16608">MNWISLGGGRICLGPPPFDVDVSWFSQNGISHIATVLGEHEQASEIRQLAAQANAEWLWVSYAHTGSASEGELMHLQQYVVELRQSLAEGAAIYLHCDNTRLRSQLLFYALCHYCGVPSASAYCLLHSIAARPANSVPRKELAWAAALGQSI</sequence>
<evidence type="ECO:0000313" key="2">
    <source>
        <dbReference type="Proteomes" id="UP000256561"/>
    </source>
</evidence>